<dbReference type="EMBL" id="JBFKZN010000014">
    <property type="protein sequence ID" value="MEW5291578.1"/>
    <property type="molecule type" value="Genomic_DNA"/>
</dbReference>
<reference evidence="2 3" key="1">
    <citation type="submission" date="2024-07" db="EMBL/GenBank/DDBJ databases">
        <authorList>
            <person name="Dulla G.F.J."/>
            <person name="Delorm J.G."/>
        </authorList>
    </citation>
    <scope>NUCLEOTIDE SEQUENCE [LARGE SCALE GENOMIC DNA]</scope>
    <source>
        <strain evidence="2 3">JGD 233</strain>
    </source>
</reference>
<evidence type="ECO:0000256" key="1">
    <source>
        <dbReference type="SAM" id="Phobius"/>
    </source>
</evidence>
<keyword evidence="1" id="KW-1133">Transmembrane helix</keyword>
<feature type="transmembrane region" description="Helical" evidence="1">
    <location>
        <begin position="87"/>
        <end position="107"/>
    </location>
</feature>
<organism evidence="2 3">
    <name type="scientific">Erwinia papayae</name>
    <dbReference type="NCBI Taxonomy" id="206499"/>
    <lineage>
        <taxon>Bacteria</taxon>
        <taxon>Pseudomonadati</taxon>
        <taxon>Pseudomonadota</taxon>
        <taxon>Gammaproteobacteria</taxon>
        <taxon>Enterobacterales</taxon>
        <taxon>Erwiniaceae</taxon>
        <taxon>Erwinia</taxon>
    </lineage>
</organism>
<keyword evidence="1" id="KW-0472">Membrane</keyword>
<dbReference type="Proteomes" id="UP001554567">
    <property type="component" value="Unassembled WGS sequence"/>
</dbReference>
<feature type="transmembrane region" description="Helical" evidence="1">
    <location>
        <begin position="12"/>
        <end position="36"/>
    </location>
</feature>
<evidence type="ECO:0000313" key="3">
    <source>
        <dbReference type="Proteomes" id="UP001554567"/>
    </source>
</evidence>
<sequence>MRHKTRIRTASIRFLLFLAGMSLFMLVSLMVADAAIRHPTEAAAFRSWMRSTWPGWLAWRLALYALIAWGMWKIRRAPGFCEAHRRPLLRISVASGLLIALCEYATFSGGGA</sequence>
<name>A0ABV3N6X2_9GAMM</name>
<keyword evidence="1" id="KW-0812">Transmembrane</keyword>
<dbReference type="RefSeq" id="WP_367168585.1">
    <property type="nucleotide sequence ID" value="NZ_JBFKZN010000014.1"/>
</dbReference>
<evidence type="ECO:0000313" key="2">
    <source>
        <dbReference type="EMBL" id="MEW5291578.1"/>
    </source>
</evidence>
<accession>A0ABV3N6X2</accession>
<proteinExistence type="predicted"/>
<gene>
    <name evidence="2" type="ORF">ABW286_20770</name>
</gene>
<comment type="caution">
    <text evidence="2">The sequence shown here is derived from an EMBL/GenBank/DDBJ whole genome shotgun (WGS) entry which is preliminary data.</text>
</comment>
<feature type="transmembrane region" description="Helical" evidence="1">
    <location>
        <begin position="56"/>
        <end position="75"/>
    </location>
</feature>
<keyword evidence="3" id="KW-1185">Reference proteome</keyword>
<protein>
    <submittedName>
        <fullName evidence="2">Uncharacterized protein</fullName>
    </submittedName>
</protein>